<dbReference type="SUPFAM" id="SSF52540">
    <property type="entry name" value="P-loop containing nucleoside triphosphate hydrolases"/>
    <property type="match status" value="1"/>
</dbReference>
<dbReference type="Pfam" id="PF00493">
    <property type="entry name" value="MCM"/>
    <property type="match status" value="1"/>
</dbReference>
<dbReference type="SUPFAM" id="SSF50249">
    <property type="entry name" value="Nucleic acid-binding proteins"/>
    <property type="match status" value="1"/>
</dbReference>
<keyword evidence="20" id="KW-1185">Reference proteome</keyword>
<dbReference type="PROSITE" id="PS50051">
    <property type="entry name" value="MCM_2"/>
    <property type="match status" value="1"/>
</dbReference>
<feature type="domain" description="MCM C-terminal AAA(+) ATPase" evidence="18">
    <location>
        <begin position="488"/>
        <end position="608"/>
    </location>
</feature>
<feature type="compositionally biased region" description="Polar residues" evidence="17">
    <location>
        <begin position="13"/>
        <end position="22"/>
    </location>
</feature>
<dbReference type="GO" id="GO:0043138">
    <property type="term" value="F:3'-5' DNA helicase activity"/>
    <property type="evidence" value="ECO:0007669"/>
    <property type="project" value="TreeGrafter"/>
</dbReference>
<dbReference type="GO" id="GO:0016787">
    <property type="term" value="F:hydrolase activity"/>
    <property type="evidence" value="ECO:0007669"/>
    <property type="project" value="UniProtKB-KW"/>
</dbReference>
<keyword evidence="12" id="KW-0067">ATP-binding</keyword>
<comment type="subcellular location">
    <subcellularLocation>
        <location evidence="1">Nucleus</location>
    </subcellularLocation>
</comment>
<dbReference type="GO" id="GO:1902975">
    <property type="term" value="P:mitotic DNA replication initiation"/>
    <property type="evidence" value="ECO:0007669"/>
    <property type="project" value="TreeGrafter"/>
</dbReference>
<dbReference type="FunFam" id="2.20.28.10:FF:000002">
    <property type="entry name" value="DNA helicase"/>
    <property type="match status" value="1"/>
</dbReference>
<evidence type="ECO:0000256" key="13">
    <source>
        <dbReference type="ARBA" id="ARBA00023125"/>
    </source>
</evidence>
<dbReference type="PANTHER" id="PTHR11630:SF44">
    <property type="entry name" value="DNA REPLICATION LICENSING FACTOR MCM2"/>
    <property type="match status" value="1"/>
</dbReference>
<evidence type="ECO:0000256" key="1">
    <source>
        <dbReference type="ARBA" id="ARBA00004123"/>
    </source>
</evidence>
<dbReference type="PANTHER" id="PTHR11630">
    <property type="entry name" value="DNA REPLICATION LICENSING FACTOR MCM FAMILY MEMBER"/>
    <property type="match status" value="1"/>
</dbReference>
<dbReference type="EMBL" id="LRGB01000115">
    <property type="protein sequence ID" value="KZS20747.1"/>
    <property type="molecule type" value="Genomic_DNA"/>
</dbReference>
<dbReference type="Gene3D" id="2.40.50.140">
    <property type="entry name" value="Nucleic acid-binding proteins"/>
    <property type="match status" value="1"/>
</dbReference>
<evidence type="ECO:0000256" key="15">
    <source>
        <dbReference type="ARBA" id="ARBA00023306"/>
    </source>
</evidence>
<dbReference type="FunFam" id="3.30.1640.10:FF:000005">
    <property type="entry name" value="DNA helicase"/>
    <property type="match status" value="1"/>
</dbReference>
<dbReference type="InterPro" id="IPR027925">
    <property type="entry name" value="MCM_N"/>
</dbReference>
<dbReference type="Pfam" id="PF17207">
    <property type="entry name" value="MCM_OB"/>
    <property type="match status" value="1"/>
</dbReference>
<dbReference type="InterPro" id="IPR041562">
    <property type="entry name" value="MCM_lid"/>
</dbReference>
<evidence type="ECO:0000256" key="14">
    <source>
        <dbReference type="ARBA" id="ARBA00023242"/>
    </source>
</evidence>
<evidence type="ECO:0000256" key="4">
    <source>
        <dbReference type="ARBA" id="ARBA00018925"/>
    </source>
</evidence>
<gene>
    <name evidence="19" type="ORF">APZ42_012388</name>
</gene>
<dbReference type="AlphaFoldDB" id="A0A162RSJ2"/>
<keyword evidence="5" id="KW-0235">DNA replication</keyword>
<evidence type="ECO:0000256" key="8">
    <source>
        <dbReference type="ARBA" id="ARBA00022771"/>
    </source>
</evidence>
<evidence type="ECO:0000256" key="5">
    <source>
        <dbReference type="ARBA" id="ARBA00022705"/>
    </source>
</evidence>
<evidence type="ECO:0000256" key="3">
    <source>
        <dbReference type="ARBA" id="ARBA00012551"/>
    </source>
</evidence>
<evidence type="ECO:0000256" key="17">
    <source>
        <dbReference type="SAM" id="MobiDB-lite"/>
    </source>
</evidence>
<dbReference type="Gene3D" id="3.40.50.300">
    <property type="entry name" value="P-loop containing nucleotide triphosphate hydrolases"/>
    <property type="match status" value="2"/>
</dbReference>
<dbReference type="Proteomes" id="UP000076858">
    <property type="component" value="Unassembled WGS sequence"/>
</dbReference>
<dbReference type="Gene3D" id="2.20.28.10">
    <property type="match status" value="1"/>
</dbReference>
<keyword evidence="7" id="KW-0547">Nucleotide-binding</keyword>
<dbReference type="Gene3D" id="3.30.1640.10">
    <property type="entry name" value="mini-chromosome maintenance (MCM) complex, chain A, domain 1"/>
    <property type="match status" value="1"/>
</dbReference>
<dbReference type="InterPro" id="IPR059098">
    <property type="entry name" value="WHD_MCM2"/>
</dbReference>
<evidence type="ECO:0000256" key="7">
    <source>
        <dbReference type="ARBA" id="ARBA00022741"/>
    </source>
</evidence>
<sequence length="863" mass="97456">MSDYNAASPPPMSVSSLEPATPSSRRAGRRVRSQSRASATSVETGITTGGAAGSVADDELPEFDDEQDLGGDDDDNAVLQEDEDEGEELFGDNMEADYRAIPALDRYDGEELDESDYDAISESGRREAERAMRKRDQEMGVGDMRRGLFYDESDEDDDSRPARKRRLAERAAEGMEVENEQAVESIENLEDMQGYSVSEWVSLLAPRIEILNRFKNFLRTYTDSKGNAIFKEKIRHMCEENKSSFELDYNKLASEEHVLAYFLPEAPLEMLAIFDEATKDIVLAMFPQYERIAKEIHVRITDLPLVEDIRSLRQLHLNQLVRTHGVVTAQTGVLPQLSVVKYDCNKCSYVLGPFSQTQNNEVKPTSCPECQSTGPFQINMEQTVYQNYQRVTLQEAPGKVVAGRLPRAKDAILLGDLCDMCKPGDEIELTGVYTNNYDGSLNTAQGFPVFATVLLANHIAKKDGDASTRSLTDEDVKAIMALSKDERIAERIVASIGPSIYGHNDIKRALALALFGGESKNPGQKHQVRGDINVLICGDPGTAKSQFLKYVEKIAPRAVFTTGQGASAVGLTAYVQRSPVTREWTLEAGALVLADKGFCLIDEFDKVDLTEPILSRFDILCVVRDTVDAVQDEYLARFVVNSHIRHHPNVTASEQVENDPVDMNDTNLSGVEKIPQDLLRKYITYAREKIHPKLHQIDQDKIARMYSDLRRESMATGSIPITVRHIESMIRMAEAHAKLHLREHVIDDDVNMAIRVMLESFIDTQKYSVMRTMRKTFARYLAYKRDNNELIFFLLRQLVHEQTVYLRNRFDSEPDTVEILESDLIDRARQINILNLKPFYESEIFQANRFTHDAKKKMIIQTL</sequence>
<feature type="compositionally biased region" description="Basic and acidic residues" evidence="17">
    <location>
        <begin position="123"/>
        <end position="149"/>
    </location>
</feature>
<evidence type="ECO:0000313" key="20">
    <source>
        <dbReference type="Proteomes" id="UP000076858"/>
    </source>
</evidence>
<comment type="caution">
    <text evidence="19">The sequence shown here is derived from an EMBL/GenBank/DDBJ whole genome shotgun (WGS) entry which is preliminary data.</text>
</comment>
<dbReference type="GO" id="GO:0042555">
    <property type="term" value="C:MCM complex"/>
    <property type="evidence" value="ECO:0007669"/>
    <property type="project" value="InterPro"/>
</dbReference>
<dbReference type="InterPro" id="IPR033762">
    <property type="entry name" value="MCM_OB"/>
</dbReference>
<keyword evidence="13" id="KW-0238">DNA-binding</keyword>
<evidence type="ECO:0000256" key="10">
    <source>
        <dbReference type="ARBA" id="ARBA00022806"/>
    </source>
</evidence>
<evidence type="ECO:0000259" key="18">
    <source>
        <dbReference type="PROSITE" id="PS50051"/>
    </source>
</evidence>
<keyword evidence="6" id="KW-0479">Metal-binding</keyword>
<keyword evidence="14" id="KW-0539">Nucleus</keyword>
<keyword evidence="9" id="KW-0378">Hydrolase</keyword>
<dbReference type="SMART" id="SM00350">
    <property type="entry name" value="MCM"/>
    <property type="match status" value="1"/>
</dbReference>
<dbReference type="GO" id="GO:0000727">
    <property type="term" value="P:double-strand break repair via break-induced replication"/>
    <property type="evidence" value="ECO:0007669"/>
    <property type="project" value="TreeGrafter"/>
</dbReference>
<reference evidence="19 20" key="1">
    <citation type="submission" date="2016-03" db="EMBL/GenBank/DDBJ databases">
        <title>EvidentialGene: Evidence-directed Construction of Genes on Genomes.</title>
        <authorList>
            <person name="Gilbert D.G."/>
            <person name="Choi J.-H."/>
            <person name="Mockaitis K."/>
            <person name="Colbourne J."/>
            <person name="Pfrender M."/>
        </authorList>
    </citation>
    <scope>NUCLEOTIDE SEQUENCE [LARGE SCALE GENOMIC DNA]</scope>
    <source>
        <strain evidence="19 20">Xinb3</strain>
        <tissue evidence="19">Complete organism</tissue>
    </source>
</reference>
<accession>A0A162RSJ2</accession>
<protein>
    <recommendedName>
        <fullName evidence="4">DNA replication licensing factor MCM2</fullName>
        <ecNumber evidence="3">3.6.4.12</ecNumber>
    </recommendedName>
    <alternativeName>
        <fullName evidence="16">DNA replication licensing factor mcm2</fullName>
    </alternativeName>
</protein>
<dbReference type="Pfam" id="PF23669">
    <property type="entry name" value="WHD_MCM2"/>
    <property type="match status" value="1"/>
</dbReference>
<feature type="region of interest" description="Disordered" evidence="17">
    <location>
        <begin position="1"/>
        <end position="164"/>
    </location>
</feature>
<dbReference type="InterPro" id="IPR001208">
    <property type="entry name" value="MCM_dom"/>
</dbReference>
<dbReference type="GO" id="GO:0017116">
    <property type="term" value="F:single-stranded DNA helicase activity"/>
    <property type="evidence" value="ECO:0007669"/>
    <property type="project" value="TreeGrafter"/>
</dbReference>
<evidence type="ECO:0000256" key="9">
    <source>
        <dbReference type="ARBA" id="ARBA00022801"/>
    </source>
</evidence>
<dbReference type="GO" id="GO:0005634">
    <property type="term" value="C:nucleus"/>
    <property type="evidence" value="ECO:0007669"/>
    <property type="project" value="UniProtKB-SubCell"/>
</dbReference>
<proteinExistence type="inferred from homology"/>
<dbReference type="PRINTS" id="PR01657">
    <property type="entry name" value="MCMFAMILY"/>
</dbReference>
<evidence type="ECO:0000256" key="2">
    <source>
        <dbReference type="ARBA" id="ARBA00008010"/>
    </source>
</evidence>
<evidence type="ECO:0000256" key="6">
    <source>
        <dbReference type="ARBA" id="ARBA00022723"/>
    </source>
</evidence>
<dbReference type="PRINTS" id="PR01658">
    <property type="entry name" value="MCMPROTEIN2"/>
</dbReference>
<dbReference type="InterPro" id="IPR008045">
    <property type="entry name" value="MCM2"/>
</dbReference>
<comment type="similarity">
    <text evidence="2">Belongs to the MCM family.</text>
</comment>
<dbReference type="Pfam" id="PF17855">
    <property type="entry name" value="MCM_lid"/>
    <property type="match status" value="1"/>
</dbReference>
<dbReference type="InterPro" id="IPR031327">
    <property type="entry name" value="MCM"/>
</dbReference>
<name>A0A162RSJ2_9CRUS</name>
<feature type="compositionally biased region" description="Acidic residues" evidence="17">
    <location>
        <begin position="56"/>
        <end position="90"/>
    </location>
</feature>
<evidence type="ECO:0000313" key="19">
    <source>
        <dbReference type="EMBL" id="KZS20747.1"/>
    </source>
</evidence>
<dbReference type="InterPro" id="IPR012340">
    <property type="entry name" value="NA-bd_OB-fold"/>
</dbReference>
<evidence type="ECO:0000256" key="16">
    <source>
        <dbReference type="ARBA" id="ARBA00074927"/>
    </source>
</evidence>
<dbReference type="EC" id="3.6.4.12" evidence="3"/>
<dbReference type="Pfam" id="PF12619">
    <property type="entry name" value="MCM2_N"/>
    <property type="match status" value="1"/>
</dbReference>
<dbReference type="GO" id="GO:0003697">
    <property type="term" value="F:single-stranded DNA binding"/>
    <property type="evidence" value="ECO:0007669"/>
    <property type="project" value="TreeGrafter"/>
</dbReference>
<keyword evidence="10 19" id="KW-0347">Helicase</keyword>
<keyword evidence="8" id="KW-0863">Zinc-finger</keyword>
<keyword evidence="11" id="KW-0862">Zinc</keyword>
<organism evidence="19 20">
    <name type="scientific">Daphnia magna</name>
    <dbReference type="NCBI Taxonomy" id="35525"/>
    <lineage>
        <taxon>Eukaryota</taxon>
        <taxon>Metazoa</taxon>
        <taxon>Ecdysozoa</taxon>
        <taxon>Arthropoda</taxon>
        <taxon>Crustacea</taxon>
        <taxon>Branchiopoda</taxon>
        <taxon>Diplostraca</taxon>
        <taxon>Cladocera</taxon>
        <taxon>Anomopoda</taxon>
        <taxon>Daphniidae</taxon>
        <taxon>Daphnia</taxon>
    </lineage>
</organism>
<dbReference type="InterPro" id="IPR027417">
    <property type="entry name" value="P-loop_NTPase"/>
</dbReference>
<dbReference type="GO" id="GO:0008270">
    <property type="term" value="F:zinc ion binding"/>
    <property type="evidence" value="ECO:0007669"/>
    <property type="project" value="UniProtKB-KW"/>
</dbReference>
<dbReference type="STRING" id="35525.A0A162RSJ2"/>
<dbReference type="Pfam" id="PF14551">
    <property type="entry name" value="MCM_N"/>
    <property type="match status" value="1"/>
</dbReference>
<evidence type="ECO:0000256" key="11">
    <source>
        <dbReference type="ARBA" id="ARBA00022833"/>
    </source>
</evidence>
<keyword evidence="15" id="KW-0131">Cell cycle</keyword>
<dbReference type="OrthoDB" id="844at2759"/>
<feature type="compositionally biased region" description="Acidic residues" evidence="17">
    <location>
        <begin position="108"/>
        <end position="119"/>
    </location>
</feature>
<evidence type="ECO:0000256" key="12">
    <source>
        <dbReference type="ARBA" id="ARBA00022840"/>
    </source>
</evidence>
<dbReference type="GO" id="GO:0005524">
    <property type="term" value="F:ATP binding"/>
    <property type="evidence" value="ECO:0007669"/>
    <property type="project" value="UniProtKB-KW"/>
</dbReference>